<evidence type="ECO:0000256" key="4">
    <source>
        <dbReference type="ARBA" id="ARBA00022448"/>
    </source>
</evidence>
<name>A0ABZ2C547_9PROT</name>
<evidence type="ECO:0000256" key="9">
    <source>
        <dbReference type="ARBA" id="ARBA00023310"/>
    </source>
</evidence>
<gene>
    <name evidence="10" type="primary">atpC</name>
    <name evidence="13" type="ORF">Bealeia1_01762</name>
</gene>
<comment type="function">
    <text evidence="1 10">Produces ATP from ADP in the presence of a proton gradient across the membrane.</text>
</comment>
<evidence type="ECO:0000259" key="12">
    <source>
        <dbReference type="Pfam" id="PF02823"/>
    </source>
</evidence>
<feature type="domain" description="ATP synthase F1 complex delta/epsilon subunit N-terminal" evidence="12">
    <location>
        <begin position="4"/>
        <end position="80"/>
    </location>
</feature>
<keyword evidence="8 10" id="KW-0139">CF(1)</keyword>
<dbReference type="Pfam" id="PF02823">
    <property type="entry name" value="ATP-synt_DE_N"/>
    <property type="match status" value="1"/>
</dbReference>
<organism evidence="13 14">
    <name type="scientific">Candidatus Bealeia paramacronuclearis</name>
    <dbReference type="NCBI Taxonomy" id="1921001"/>
    <lineage>
        <taxon>Bacteria</taxon>
        <taxon>Pseudomonadati</taxon>
        <taxon>Pseudomonadota</taxon>
        <taxon>Alphaproteobacteria</taxon>
        <taxon>Holosporales</taxon>
        <taxon>Holosporaceae</taxon>
        <taxon>Candidatus Bealeia</taxon>
    </lineage>
</organism>
<dbReference type="Proteomes" id="UP001330434">
    <property type="component" value="Chromosome"/>
</dbReference>
<dbReference type="EMBL" id="CP133270">
    <property type="protein sequence ID" value="WVX67549.1"/>
    <property type="molecule type" value="Genomic_DNA"/>
</dbReference>
<evidence type="ECO:0000313" key="13">
    <source>
        <dbReference type="EMBL" id="WVX67549.1"/>
    </source>
</evidence>
<protein>
    <recommendedName>
        <fullName evidence="10">ATP synthase epsilon chain</fullName>
    </recommendedName>
    <alternativeName>
        <fullName evidence="10">ATP synthase F1 sector epsilon subunit</fullName>
    </alternativeName>
    <alternativeName>
        <fullName evidence="10">F-ATPase epsilon subunit</fullName>
    </alternativeName>
</protein>
<dbReference type="NCBIfam" id="TIGR01216">
    <property type="entry name" value="ATP_synt_epsi"/>
    <property type="match status" value="1"/>
</dbReference>
<dbReference type="InterPro" id="IPR036771">
    <property type="entry name" value="ATPsynth_dsu/esu_N"/>
</dbReference>
<evidence type="ECO:0000256" key="3">
    <source>
        <dbReference type="ARBA" id="ARBA00005712"/>
    </source>
</evidence>
<keyword evidence="14" id="KW-1185">Reference proteome</keyword>
<evidence type="ECO:0000256" key="11">
    <source>
        <dbReference type="RuleBase" id="RU003656"/>
    </source>
</evidence>
<dbReference type="HAMAP" id="MF_00530">
    <property type="entry name" value="ATP_synth_epsil_bac"/>
    <property type="match status" value="1"/>
</dbReference>
<keyword evidence="10" id="KW-1003">Cell membrane</keyword>
<comment type="subunit">
    <text evidence="10 11">F-type ATPases have 2 components, CF(1) - the catalytic core - and CF(0) - the membrane proton channel. CF(1) has five subunits: alpha(3), beta(3), gamma(1), delta(1), epsilon(1). CF(0) has three main subunits: a, b and c.</text>
</comment>
<dbReference type="RefSeq" id="WP_331256272.1">
    <property type="nucleotide sequence ID" value="NZ_CP133270.1"/>
</dbReference>
<dbReference type="SUPFAM" id="SSF51344">
    <property type="entry name" value="Epsilon subunit of F1F0-ATP synthase N-terminal domain"/>
    <property type="match status" value="1"/>
</dbReference>
<evidence type="ECO:0000256" key="2">
    <source>
        <dbReference type="ARBA" id="ARBA00004184"/>
    </source>
</evidence>
<evidence type="ECO:0000256" key="5">
    <source>
        <dbReference type="ARBA" id="ARBA00022781"/>
    </source>
</evidence>
<dbReference type="InterPro" id="IPR001469">
    <property type="entry name" value="ATP_synth_F1_dsu/esu"/>
</dbReference>
<evidence type="ECO:0000313" key="14">
    <source>
        <dbReference type="Proteomes" id="UP001330434"/>
    </source>
</evidence>
<comment type="similarity">
    <text evidence="3 10 11">Belongs to the ATPase epsilon chain family.</text>
</comment>
<keyword evidence="6 10" id="KW-0406">Ion transport</keyword>
<dbReference type="Gene3D" id="2.60.15.10">
    <property type="entry name" value="F0F1 ATP synthase delta/epsilon subunit, N-terminal"/>
    <property type="match status" value="1"/>
</dbReference>
<evidence type="ECO:0000256" key="6">
    <source>
        <dbReference type="ARBA" id="ARBA00023065"/>
    </source>
</evidence>
<dbReference type="PANTHER" id="PTHR13822:SF10">
    <property type="entry name" value="ATP SYNTHASE EPSILON CHAIN, CHLOROPLASTIC"/>
    <property type="match status" value="1"/>
</dbReference>
<proteinExistence type="inferred from homology"/>
<reference evidence="13 14" key="1">
    <citation type="journal article" date="2024" name="Environ. Microbiol.">
        <title>Novel evolutionary insights on the interactions of the Holosporales (Alphaproteobacteria) with eukaryotic hosts from comparative genomics.</title>
        <authorList>
            <person name="Giovannini M."/>
            <person name="Petroni G."/>
            <person name="Castelli M."/>
        </authorList>
    </citation>
    <scope>NUCLEOTIDE SEQUENCE [LARGE SCALE GENOMIC DNA]</scope>
    <source>
        <strain evidence="13 14">US_Bl 15I1</strain>
    </source>
</reference>
<evidence type="ECO:0000256" key="7">
    <source>
        <dbReference type="ARBA" id="ARBA00023136"/>
    </source>
</evidence>
<keyword evidence="4 10" id="KW-0813">Transport</keyword>
<evidence type="ECO:0000256" key="8">
    <source>
        <dbReference type="ARBA" id="ARBA00023196"/>
    </source>
</evidence>
<dbReference type="CDD" id="cd12152">
    <property type="entry name" value="F1-ATPase_delta"/>
    <property type="match status" value="1"/>
</dbReference>
<keyword evidence="5 10" id="KW-0375">Hydrogen ion transport</keyword>
<comment type="subcellular location">
    <subcellularLocation>
        <location evidence="10">Cell membrane</location>
        <topology evidence="10">Peripheral membrane protein</topology>
    </subcellularLocation>
    <subcellularLocation>
        <location evidence="2">Endomembrane system</location>
        <topology evidence="2">Peripheral membrane protein</topology>
    </subcellularLocation>
</comment>
<dbReference type="PANTHER" id="PTHR13822">
    <property type="entry name" value="ATP SYNTHASE DELTA/EPSILON CHAIN"/>
    <property type="match status" value="1"/>
</dbReference>
<evidence type="ECO:0000256" key="10">
    <source>
        <dbReference type="HAMAP-Rule" id="MF_00530"/>
    </source>
</evidence>
<accession>A0ABZ2C547</accession>
<keyword evidence="7 10" id="KW-0472">Membrane</keyword>
<evidence type="ECO:0000256" key="1">
    <source>
        <dbReference type="ARBA" id="ARBA00003543"/>
    </source>
</evidence>
<dbReference type="InterPro" id="IPR020546">
    <property type="entry name" value="ATP_synth_F1_dsu/esu_N"/>
</dbReference>
<keyword evidence="9 10" id="KW-0066">ATP synthesis</keyword>
<sequence>MSTIHFSLVSPEKILFEKEVSMVVVPGIDGDIGVLPQHAPLLTTLRPGIVTVYEGDNVLVKIFVDGGFSEITPERCTALVTEGTPVETLDRSALELEIQNLLEDAQDSKTHEARQEADRSLEMARIKLMALVSQK</sequence>